<evidence type="ECO:0000256" key="1">
    <source>
        <dbReference type="ARBA" id="ARBA00009778"/>
    </source>
</evidence>
<dbReference type="EMBL" id="SPHZ02000003">
    <property type="protein sequence ID" value="KAF0925224.1"/>
    <property type="molecule type" value="Genomic_DNA"/>
</dbReference>
<dbReference type="PANTHER" id="PTHR34224">
    <property type="entry name" value="INTERACTOR OF CONSTITUTIVE ACTIVE ROPS 2, CHLOROPLASTIC-RELATED"/>
    <property type="match status" value="1"/>
</dbReference>
<dbReference type="AlphaFoldDB" id="A0A6G1ELC3"/>
<dbReference type="OrthoDB" id="683678at2759"/>
<feature type="region of interest" description="Disordered" evidence="4">
    <location>
        <begin position="395"/>
        <end position="443"/>
    </location>
</feature>
<dbReference type="InterPro" id="IPR029688">
    <property type="entry name" value="ICR"/>
</dbReference>
<feature type="region of interest" description="Disordered" evidence="4">
    <location>
        <begin position="79"/>
        <end position="104"/>
    </location>
</feature>
<feature type="compositionally biased region" description="Basic and acidic residues" evidence="4">
    <location>
        <begin position="405"/>
        <end position="414"/>
    </location>
</feature>
<evidence type="ECO:0000313" key="6">
    <source>
        <dbReference type="Proteomes" id="UP000479710"/>
    </source>
</evidence>
<sequence length="443" mass="47407">MFQELTLDCKEEEFALVRMLGRTVKKTSKFEDSDTVMAKPARAVFEMPHRTSPRVPVRAKTTAAAAAAGLEHHRAVVSGAGRGTSPRSPLHEKKPVGGGAAGSRVAELEAKLGKAEGQLAEMREQLTAAEKSRKDARAALVEAKKRFSVKKRDVASAATSSPVVGGEAPNGQAAEHTQKVGSDEKLGVISSAGAAAPGDGHTQVEETKNTADDDEENSVAAIAEDLEWNNGSKEVDELRTKLMAKDTELYELKAKLMAMDAEADDLRANLATKDRELDELRAKLMAKDADIAAVEGDNAELMNMAEEASQAVKETAMKARETEHALRESAAREARLAERLRASERVREALEAEMQRARAQSEQWRKAAEEAAAVLGGGLEHGAGARAVVDVEKRRNGSAAGAGERMAKDADEHQGSGGGKRKARASGGAMWMLSDLWKKKGQK</sequence>
<feature type="compositionally biased region" description="Basic and acidic residues" evidence="4">
    <location>
        <begin position="202"/>
        <end position="211"/>
    </location>
</feature>
<protein>
    <submittedName>
        <fullName evidence="5">Uncharacterized protein</fullName>
    </submittedName>
</protein>
<evidence type="ECO:0000313" key="5">
    <source>
        <dbReference type="EMBL" id="KAF0925224.1"/>
    </source>
</evidence>
<feature type="coiled-coil region" evidence="3">
    <location>
        <begin position="105"/>
        <end position="146"/>
    </location>
</feature>
<reference evidence="5 6" key="1">
    <citation type="submission" date="2019-11" db="EMBL/GenBank/DDBJ databases">
        <title>Whole genome sequence of Oryza granulata.</title>
        <authorList>
            <person name="Li W."/>
        </authorList>
    </citation>
    <scope>NUCLEOTIDE SEQUENCE [LARGE SCALE GENOMIC DNA]</scope>
    <source>
        <strain evidence="6">cv. Menghai</strain>
        <tissue evidence="5">Leaf</tissue>
    </source>
</reference>
<gene>
    <name evidence="5" type="ORF">E2562_015636</name>
</gene>
<evidence type="ECO:0000256" key="3">
    <source>
        <dbReference type="SAM" id="Coils"/>
    </source>
</evidence>
<proteinExistence type="inferred from homology"/>
<accession>A0A6G1ELC3</accession>
<comment type="similarity">
    <text evidence="1">Belongs to the ICR family.</text>
</comment>
<name>A0A6G1ELC3_9ORYZ</name>
<feature type="coiled-coil region" evidence="3">
    <location>
        <begin position="249"/>
        <end position="374"/>
    </location>
</feature>
<dbReference type="Proteomes" id="UP000479710">
    <property type="component" value="Unassembled WGS sequence"/>
</dbReference>
<evidence type="ECO:0000256" key="2">
    <source>
        <dbReference type="ARBA" id="ARBA00023054"/>
    </source>
</evidence>
<evidence type="ECO:0000256" key="4">
    <source>
        <dbReference type="SAM" id="MobiDB-lite"/>
    </source>
</evidence>
<comment type="caution">
    <text evidence="5">The sequence shown here is derived from an EMBL/GenBank/DDBJ whole genome shotgun (WGS) entry which is preliminary data.</text>
</comment>
<keyword evidence="6" id="KW-1185">Reference proteome</keyword>
<feature type="region of interest" description="Disordered" evidence="4">
    <location>
        <begin position="150"/>
        <end position="216"/>
    </location>
</feature>
<keyword evidence="2 3" id="KW-0175">Coiled coil</keyword>
<feature type="compositionally biased region" description="Basic and acidic residues" evidence="4">
    <location>
        <begin position="176"/>
        <end position="186"/>
    </location>
</feature>
<dbReference type="PANTHER" id="PTHR34224:SF1">
    <property type="entry name" value="OS05G0514500 PROTEIN"/>
    <property type="match status" value="1"/>
</dbReference>
<organism evidence="5 6">
    <name type="scientific">Oryza meyeriana var. granulata</name>
    <dbReference type="NCBI Taxonomy" id="110450"/>
    <lineage>
        <taxon>Eukaryota</taxon>
        <taxon>Viridiplantae</taxon>
        <taxon>Streptophyta</taxon>
        <taxon>Embryophyta</taxon>
        <taxon>Tracheophyta</taxon>
        <taxon>Spermatophyta</taxon>
        <taxon>Magnoliopsida</taxon>
        <taxon>Liliopsida</taxon>
        <taxon>Poales</taxon>
        <taxon>Poaceae</taxon>
        <taxon>BOP clade</taxon>
        <taxon>Oryzoideae</taxon>
        <taxon>Oryzeae</taxon>
        <taxon>Oryzinae</taxon>
        <taxon>Oryza</taxon>
        <taxon>Oryza meyeriana</taxon>
    </lineage>
</organism>